<dbReference type="Proteomes" id="UP000323506">
    <property type="component" value="Chromosome D11"/>
</dbReference>
<keyword evidence="3" id="KW-1185">Reference proteome</keyword>
<dbReference type="SUPFAM" id="SSF50370">
    <property type="entry name" value="Ricin B-like lectins"/>
    <property type="match status" value="1"/>
</dbReference>
<feature type="compositionally biased region" description="Polar residues" evidence="1">
    <location>
        <begin position="223"/>
        <end position="239"/>
    </location>
</feature>
<dbReference type="EMBL" id="CM017711">
    <property type="protein sequence ID" value="TYG46800.1"/>
    <property type="molecule type" value="Genomic_DNA"/>
</dbReference>
<protein>
    <submittedName>
        <fullName evidence="2">Uncharacterized protein</fullName>
    </submittedName>
</protein>
<name>A0A5D2AQT9_GOSDA</name>
<proteinExistence type="predicted"/>
<feature type="region of interest" description="Disordered" evidence="1">
    <location>
        <begin position="1"/>
        <end position="49"/>
    </location>
</feature>
<dbReference type="Gene3D" id="2.80.10.50">
    <property type="match status" value="1"/>
</dbReference>
<evidence type="ECO:0000313" key="3">
    <source>
        <dbReference type="Proteomes" id="UP000323506"/>
    </source>
</evidence>
<feature type="region of interest" description="Disordered" evidence="1">
    <location>
        <begin position="211"/>
        <end position="239"/>
    </location>
</feature>
<dbReference type="InterPro" id="IPR035992">
    <property type="entry name" value="Ricin_B-like_lectins"/>
</dbReference>
<reference evidence="2 3" key="1">
    <citation type="submission" date="2019-06" db="EMBL/GenBank/DDBJ databases">
        <title>WGS assembly of Gossypium darwinii.</title>
        <authorList>
            <person name="Chen Z.J."/>
            <person name="Sreedasyam A."/>
            <person name="Ando A."/>
            <person name="Song Q."/>
            <person name="De L."/>
            <person name="Hulse-Kemp A."/>
            <person name="Ding M."/>
            <person name="Ye W."/>
            <person name="Kirkbride R."/>
            <person name="Jenkins J."/>
            <person name="Plott C."/>
            <person name="Lovell J."/>
            <person name="Lin Y.-M."/>
            <person name="Vaughn R."/>
            <person name="Liu B."/>
            <person name="Li W."/>
            <person name="Simpson S."/>
            <person name="Scheffler B."/>
            <person name="Saski C."/>
            <person name="Grover C."/>
            <person name="Hu G."/>
            <person name="Conover J."/>
            <person name="Carlson J."/>
            <person name="Shu S."/>
            <person name="Boston L."/>
            <person name="Williams M."/>
            <person name="Peterson D."/>
            <person name="Mcgee K."/>
            <person name="Jones D."/>
            <person name="Wendel J."/>
            <person name="Stelly D."/>
            <person name="Grimwood J."/>
            <person name="Schmutz J."/>
        </authorList>
    </citation>
    <scope>NUCLEOTIDE SEQUENCE [LARGE SCALE GENOMIC DNA]</scope>
    <source>
        <strain evidence="2">1808015.09</strain>
    </source>
</reference>
<dbReference type="PANTHER" id="PTHR31257">
    <property type="entry name" value="RICIN B-LIKE LECTIN EULS3"/>
    <property type="match status" value="1"/>
</dbReference>
<organism evidence="2 3">
    <name type="scientific">Gossypium darwinii</name>
    <name type="common">Darwin's cotton</name>
    <name type="synonym">Gossypium barbadense var. darwinii</name>
    <dbReference type="NCBI Taxonomy" id="34276"/>
    <lineage>
        <taxon>Eukaryota</taxon>
        <taxon>Viridiplantae</taxon>
        <taxon>Streptophyta</taxon>
        <taxon>Embryophyta</taxon>
        <taxon>Tracheophyta</taxon>
        <taxon>Spermatophyta</taxon>
        <taxon>Magnoliopsida</taxon>
        <taxon>eudicotyledons</taxon>
        <taxon>Gunneridae</taxon>
        <taxon>Pentapetalae</taxon>
        <taxon>rosids</taxon>
        <taxon>malvids</taxon>
        <taxon>Malvales</taxon>
        <taxon>Malvaceae</taxon>
        <taxon>Malvoideae</taxon>
        <taxon>Gossypium</taxon>
    </lineage>
</organism>
<gene>
    <name evidence="2" type="ORF">ES288_D11G285300v1</name>
</gene>
<sequence length="439" mass="47759">MEYSYGGEPSHTAHHPTNSQDNERQRNDFAPPHQPLPHQPGYGAAPPHQLGYVAAPMHQAGYGATLLHQPGYGAAPQHQPGYGTASLHHLGYGAPPSHQAGYGVAPSHQAEFGAVPSHQAGYGAAPLHQPGYVVKPSHQAGYGAALSHHSGYGVAPLHQLGDRAAQHQPGYGAAPMYQPGYGGNYLPPEYGSYNYITTPGHVQPCGHGTSEGRFDHHGHNRPYSPSITHHSSYPGSASNPSMKPTVKIFCKSDPNLNLSVRDNKVVLAKANPSDEHQVQLERFKANEFDKSLIWSEGKVIDNEGYRAIRMANDIHLNMDAYLGDRPQVQDGNEIGLWEWNSGNNQIWKISPHLSGHEKHGGHKFGEGRSDCHGDDCPYSSSHTHHSNHSGHASNLSKEPTVKICCKADPKLNLSVRFDKVVLAKADPYDEHQVCICQLY</sequence>
<dbReference type="PANTHER" id="PTHR31257:SF2">
    <property type="entry name" value="RICIN B-LIKE LECTIN EULS3"/>
    <property type="match status" value="1"/>
</dbReference>
<evidence type="ECO:0000256" key="1">
    <source>
        <dbReference type="SAM" id="MobiDB-lite"/>
    </source>
</evidence>
<evidence type="ECO:0000313" key="2">
    <source>
        <dbReference type="EMBL" id="TYG46800.1"/>
    </source>
</evidence>
<accession>A0A5D2AQT9</accession>
<dbReference type="AlphaFoldDB" id="A0A5D2AQT9"/>
<dbReference type="InterPro" id="IPR040249">
    <property type="entry name" value="Ricin_B-like_lectin_EULS3-like"/>
</dbReference>